<accession>A0A8T0G499</accession>
<evidence type="ECO:0000313" key="2">
    <source>
        <dbReference type="Proteomes" id="UP000807504"/>
    </source>
</evidence>
<proteinExistence type="predicted"/>
<dbReference type="AlphaFoldDB" id="A0A8T0G499"/>
<keyword evidence="2" id="KW-1185">Reference proteome</keyword>
<gene>
    <name evidence="1" type="ORF">HNY73_001035</name>
</gene>
<sequence>MKNGEIGQHLSTLLKTYSQLDKLIADHFTSGDDFARNQAFPYAIFESNADYLAFTLAFLKLYSGLDPNKGIVKGTYAIAHKLYNIAKKFVEKISQFDGVFWTFDTFKMFMAQDENMEEEMKEVVELILSEHENNDKN</sequence>
<dbReference type="EMBL" id="JABXBU010000001">
    <property type="protein sequence ID" value="KAF8796689.1"/>
    <property type="molecule type" value="Genomic_DNA"/>
</dbReference>
<evidence type="ECO:0000313" key="1">
    <source>
        <dbReference type="EMBL" id="KAF8796689.1"/>
    </source>
</evidence>
<organism evidence="1 2">
    <name type="scientific">Argiope bruennichi</name>
    <name type="common">Wasp spider</name>
    <name type="synonym">Aranea bruennichi</name>
    <dbReference type="NCBI Taxonomy" id="94029"/>
    <lineage>
        <taxon>Eukaryota</taxon>
        <taxon>Metazoa</taxon>
        <taxon>Ecdysozoa</taxon>
        <taxon>Arthropoda</taxon>
        <taxon>Chelicerata</taxon>
        <taxon>Arachnida</taxon>
        <taxon>Araneae</taxon>
        <taxon>Araneomorphae</taxon>
        <taxon>Entelegynae</taxon>
        <taxon>Araneoidea</taxon>
        <taxon>Araneidae</taxon>
        <taxon>Argiope</taxon>
    </lineage>
</organism>
<reference evidence="1" key="1">
    <citation type="journal article" date="2020" name="bioRxiv">
        <title>Chromosome-level reference genome of the European wasp spider Argiope bruennichi: a resource for studies on range expansion and evolutionary adaptation.</title>
        <authorList>
            <person name="Sheffer M.M."/>
            <person name="Hoppe A."/>
            <person name="Krehenwinkel H."/>
            <person name="Uhl G."/>
            <person name="Kuss A.W."/>
            <person name="Jensen L."/>
            <person name="Jensen C."/>
            <person name="Gillespie R.G."/>
            <person name="Hoff K.J."/>
            <person name="Prost S."/>
        </authorList>
    </citation>
    <scope>NUCLEOTIDE SEQUENCE</scope>
</reference>
<dbReference type="Proteomes" id="UP000807504">
    <property type="component" value="Unassembled WGS sequence"/>
</dbReference>
<comment type="caution">
    <text evidence="1">The sequence shown here is derived from an EMBL/GenBank/DDBJ whole genome shotgun (WGS) entry which is preliminary data.</text>
</comment>
<name>A0A8T0G499_ARGBR</name>
<protein>
    <submittedName>
        <fullName evidence="1">Uncharacterized protein</fullName>
    </submittedName>
</protein>
<reference evidence="1" key="2">
    <citation type="submission" date="2020-06" db="EMBL/GenBank/DDBJ databases">
        <authorList>
            <person name="Sheffer M."/>
        </authorList>
    </citation>
    <scope>NUCLEOTIDE SEQUENCE</scope>
</reference>